<dbReference type="GO" id="GO:0016787">
    <property type="term" value="F:hydrolase activity"/>
    <property type="evidence" value="ECO:0007669"/>
    <property type="project" value="UniProtKB-KW"/>
</dbReference>
<dbReference type="Pfam" id="PF13087">
    <property type="entry name" value="AAA_12"/>
    <property type="match status" value="1"/>
</dbReference>
<dbReference type="Pfam" id="PF21634">
    <property type="entry name" value="MOV-10_beta-barrel"/>
    <property type="match status" value="1"/>
</dbReference>
<dbReference type="Pfam" id="PF13086">
    <property type="entry name" value="AAA_11"/>
    <property type="match status" value="2"/>
</dbReference>
<evidence type="ECO:0000256" key="8">
    <source>
        <dbReference type="ARBA" id="ARBA00022840"/>
    </source>
</evidence>
<dbReference type="GO" id="GO:0005737">
    <property type="term" value="C:cytoplasm"/>
    <property type="evidence" value="ECO:0007669"/>
    <property type="project" value="UniProtKB-SubCell"/>
</dbReference>
<dbReference type="SUPFAM" id="SSF52540">
    <property type="entry name" value="P-loop containing nucleoside triphosphate hydrolases"/>
    <property type="match status" value="1"/>
</dbReference>
<protein>
    <recommendedName>
        <fullName evidence="3">RNA helicase</fullName>
        <ecNumber evidence="3">3.6.4.13</ecNumber>
    </recommendedName>
</protein>
<dbReference type="GO" id="GO:0005524">
    <property type="term" value="F:ATP binding"/>
    <property type="evidence" value="ECO:0007669"/>
    <property type="project" value="UniProtKB-KW"/>
</dbReference>
<dbReference type="EMBL" id="NCKU01006651">
    <property type="protein sequence ID" value="RWS03280.1"/>
    <property type="molecule type" value="Genomic_DNA"/>
</dbReference>
<evidence type="ECO:0000313" key="13">
    <source>
        <dbReference type="EMBL" id="RWS03280.1"/>
    </source>
</evidence>
<comment type="catalytic activity">
    <reaction evidence="9">
        <text>ATP + H2O = ADP + phosphate + H(+)</text>
        <dbReference type="Rhea" id="RHEA:13065"/>
        <dbReference type="ChEBI" id="CHEBI:15377"/>
        <dbReference type="ChEBI" id="CHEBI:15378"/>
        <dbReference type="ChEBI" id="CHEBI:30616"/>
        <dbReference type="ChEBI" id="CHEBI:43474"/>
        <dbReference type="ChEBI" id="CHEBI:456216"/>
        <dbReference type="EC" id="3.6.4.13"/>
    </reaction>
</comment>
<comment type="similarity">
    <text evidence="2">Belongs to the DNA2/NAM7 helicase family. SDE3 subfamily.</text>
</comment>
<evidence type="ECO:0000256" key="5">
    <source>
        <dbReference type="ARBA" id="ARBA00022741"/>
    </source>
</evidence>
<name>A0A3S3RMQ1_9ACAR</name>
<keyword evidence="14" id="KW-1185">Reference proteome</keyword>
<evidence type="ECO:0000259" key="12">
    <source>
        <dbReference type="Pfam" id="PF21634"/>
    </source>
</evidence>
<dbReference type="Proteomes" id="UP000285301">
    <property type="component" value="Unassembled WGS sequence"/>
</dbReference>
<dbReference type="AlphaFoldDB" id="A0A3S3RMQ1"/>
<evidence type="ECO:0000256" key="7">
    <source>
        <dbReference type="ARBA" id="ARBA00022806"/>
    </source>
</evidence>
<evidence type="ECO:0000256" key="6">
    <source>
        <dbReference type="ARBA" id="ARBA00022801"/>
    </source>
</evidence>
<sequence>MDGGMLFALIEAVSDAFFATLRRRNRDVLFAESSCVSSETRENQCSDVDESIERKYTQYFADDCDQRSDKLILSNQLNFDRFDFDERKQPSNAVGNDKSFDTDDKWQTCNFSNYEQIECNNKQDTKTQSSEDGICGMITKVLANNTVTVNGTVKVQYLSTTFGEPVVGDLIKVCKTKDDSVILEPLRSKRIRGKITFVGQLEMVVNGEIIVFLKSPLRKGAKVGAFINCMAIESRQQKFMWRGILPQDQTQILSEVEIAEQDLLKNKFGIEITQDIDFGSLNLSATKSMDITIRNLSTESRFLKNIIKEADDIHITFQRLKIGGLSGIFPIELKPQFKYFLNCIYTPKYLGINKHLIVFEFEGFQIGRYLNVRVIDSNYLMYPDSQKTDKFLNYRRPFNEVIKRDTNLRNVLYDENVIIVRAPRLWTSNKHNSFRYGKYPIPDEVFKAFENKFDLEETFKFFKEPLTPQNHERKFHYLLHCEEMSQFLEMRQYDMDNQILTRCGEYLSLQVPGLAEGRPSLLIGDKVTLTSASSDSKLVLEGIIYEVRQESILIKLHHNYHDTYNGQVYNIQFHFNRGVLRRCHYAIKIANQFFRDQVLFPAKINFLQPLCNMNSNRIKWFNPKLNIRQKQAVINILRGVSRPTPYIIFGPPGTGKTVTIVEAILQTFSMDKHCRILACTNSNSCADIIASRLLDSGQVTSHDLVRLIASYKFESCPSNLKHVSVAATNEESESWLFHKIVVTTCSTAGIAYRYLKSSTHFTHCFIDEAAQATEPESLIPIGLSAVGFGVVVLCGDPFQLQPICINKVSEKCGLSCSLMARLMKTPLYSRNSTEFEEFGNYNPKFLTKLVYNYRTEQRLISINSKLFYHDELICVNEADEKLLLKMDLNFPLLFHGVKGEDMREMDNPSWFNPMEVCQCVFYLTQLYKCGVSASEVGIISPYRKQIDKIREFLTSLELAECAIATIEEFQGEEKRVIILSTVRCSEENLQYDFKYNLGFIFNAKRFNVATTRAKSLMIIIGDPYLLRLDENWNELLQYCRTNNAYIGCELRDEN</sequence>
<dbReference type="InterPro" id="IPR041677">
    <property type="entry name" value="DNA2/NAM7_AAA_11"/>
</dbReference>
<keyword evidence="6" id="KW-0378">Hydrolase</keyword>
<dbReference type="InterPro" id="IPR047187">
    <property type="entry name" value="SF1_C_Upf1"/>
</dbReference>
<dbReference type="InterPro" id="IPR041679">
    <property type="entry name" value="DNA2/NAM7-like_C"/>
</dbReference>
<evidence type="ECO:0000313" key="14">
    <source>
        <dbReference type="Proteomes" id="UP000285301"/>
    </source>
</evidence>
<dbReference type="OrthoDB" id="6509655at2759"/>
<dbReference type="EC" id="3.6.4.13" evidence="3"/>
<comment type="caution">
    <text evidence="13">The sequence shown here is derived from an EMBL/GenBank/DDBJ whole genome shotgun (WGS) entry which is preliminary data.</text>
</comment>
<evidence type="ECO:0000256" key="4">
    <source>
        <dbReference type="ARBA" id="ARBA00022490"/>
    </source>
</evidence>
<accession>A0A3S3RMQ1</accession>
<keyword evidence="8" id="KW-0067">ATP-binding</keyword>
<dbReference type="PANTHER" id="PTHR45418:SF1">
    <property type="entry name" value="CANCER_TESTIS ANTIGEN 55"/>
    <property type="match status" value="1"/>
</dbReference>
<evidence type="ECO:0000256" key="1">
    <source>
        <dbReference type="ARBA" id="ARBA00004496"/>
    </source>
</evidence>
<organism evidence="13 14">
    <name type="scientific">Dinothrombium tinctorium</name>
    <dbReference type="NCBI Taxonomy" id="1965070"/>
    <lineage>
        <taxon>Eukaryota</taxon>
        <taxon>Metazoa</taxon>
        <taxon>Ecdysozoa</taxon>
        <taxon>Arthropoda</taxon>
        <taxon>Chelicerata</taxon>
        <taxon>Arachnida</taxon>
        <taxon>Acari</taxon>
        <taxon>Acariformes</taxon>
        <taxon>Trombidiformes</taxon>
        <taxon>Prostigmata</taxon>
        <taxon>Anystina</taxon>
        <taxon>Parasitengona</taxon>
        <taxon>Trombidioidea</taxon>
        <taxon>Trombidiidae</taxon>
        <taxon>Dinothrombium</taxon>
    </lineage>
</organism>
<feature type="domain" description="DNA2/NAM7 helicase helicase" evidence="10">
    <location>
        <begin position="624"/>
        <end position="727"/>
    </location>
</feature>
<keyword evidence="7 13" id="KW-0347">Helicase</keyword>
<proteinExistence type="inferred from homology"/>
<dbReference type="CDD" id="cd18808">
    <property type="entry name" value="SF1_C_Upf1"/>
    <property type="match status" value="1"/>
</dbReference>
<feature type="domain" description="DNA2/NAM7 helicase helicase" evidence="10">
    <location>
        <begin position="738"/>
        <end position="806"/>
    </location>
</feature>
<dbReference type="GO" id="GO:0003724">
    <property type="term" value="F:RNA helicase activity"/>
    <property type="evidence" value="ECO:0007669"/>
    <property type="project" value="UniProtKB-EC"/>
</dbReference>
<keyword evidence="5" id="KW-0547">Nucleotide-binding</keyword>
<feature type="domain" description="DNA2/NAM7 helicase-like C-terminal" evidence="11">
    <location>
        <begin position="834"/>
        <end position="1022"/>
    </location>
</feature>
<dbReference type="InterPro" id="IPR049080">
    <property type="entry name" value="MOV-10-like_beta-barrel"/>
</dbReference>
<evidence type="ECO:0000256" key="3">
    <source>
        <dbReference type="ARBA" id="ARBA00012552"/>
    </source>
</evidence>
<dbReference type="Gene3D" id="3.40.50.300">
    <property type="entry name" value="P-loop containing nucleotide triphosphate hydrolases"/>
    <property type="match status" value="2"/>
</dbReference>
<feature type="domain" description="Helicase MOV-10-like beta-barrel" evidence="12">
    <location>
        <begin position="493"/>
        <end position="573"/>
    </location>
</feature>
<gene>
    <name evidence="13" type="ORF">B4U79_12536</name>
</gene>
<evidence type="ECO:0000256" key="2">
    <source>
        <dbReference type="ARBA" id="ARBA00005601"/>
    </source>
</evidence>
<dbReference type="InterPro" id="IPR027417">
    <property type="entry name" value="P-loop_NTPase"/>
</dbReference>
<dbReference type="STRING" id="1965070.A0A3S3RMQ1"/>
<comment type="subcellular location">
    <subcellularLocation>
        <location evidence="1">Cytoplasm</location>
    </subcellularLocation>
</comment>
<dbReference type="PANTHER" id="PTHR45418">
    <property type="entry name" value="CANCER/TESTIS ANTIGEN 55"/>
    <property type="match status" value="1"/>
</dbReference>
<evidence type="ECO:0000259" key="11">
    <source>
        <dbReference type="Pfam" id="PF13087"/>
    </source>
</evidence>
<evidence type="ECO:0000256" key="9">
    <source>
        <dbReference type="ARBA" id="ARBA00047984"/>
    </source>
</evidence>
<evidence type="ECO:0000259" key="10">
    <source>
        <dbReference type="Pfam" id="PF13086"/>
    </source>
</evidence>
<keyword evidence="4" id="KW-0963">Cytoplasm</keyword>
<reference evidence="13 14" key="1">
    <citation type="journal article" date="2018" name="Gigascience">
        <title>Genomes of trombidid mites reveal novel predicted allergens and laterally-transferred genes associated with secondary metabolism.</title>
        <authorList>
            <person name="Dong X."/>
            <person name="Chaisiri K."/>
            <person name="Xia D."/>
            <person name="Armstrong S.D."/>
            <person name="Fang Y."/>
            <person name="Donnelly M.J."/>
            <person name="Kadowaki T."/>
            <person name="McGarry J.W."/>
            <person name="Darby A.C."/>
            <person name="Makepeace B.L."/>
        </authorList>
    </citation>
    <scope>NUCLEOTIDE SEQUENCE [LARGE SCALE GENOMIC DNA]</scope>
    <source>
        <strain evidence="13">UoL-WK</strain>
    </source>
</reference>